<name>A0A6G1HLG5_9PEZI</name>
<evidence type="ECO:0000256" key="1">
    <source>
        <dbReference type="SAM" id="MobiDB-lite"/>
    </source>
</evidence>
<dbReference type="Proteomes" id="UP000799640">
    <property type="component" value="Unassembled WGS sequence"/>
</dbReference>
<evidence type="ECO:0000313" key="3">
    <source>
        <dbReference type="Proteomes" id="UP000799640"/>
    </source>
</evidence>
<feature type="compositionally biased region" description="Polar residues" evidence="1">
    <location>
        <begin position="104"/>
        <end position="116"/>
    </location>
</feature>
<feature type="compositionally biased region" description="Polar residues" evidence="1">
    <location>
        <begin position="36"/>
        <end position="46"/>
    </location>
</feature>
<dbReference type="AlphaFoldDB" id="A0A6G1HLG5"/>
<feature type="region of interest" description="Disordered" evidence="1">
    <location>
        <begin position="82"/>
        <end position="116"/>
    </location>
</feature>
<keyword evidence="3" id="KW-1185">Reference proteome</keyword>
<proteinExistence type="predicted"/>
<feature type="compositionally biased region" description="Low complexity" evidence="1">
    <location>
        <begin position="55"/>
        <end position="67"/>
    </location>
</feature>
<feature type="compositionally biased region" description="Basic and acidic residues" evidence="1">
    <location>
        <begin position="1"/>
        <end position="11"/>
    </location>
</feature>
<feature type="region of interest" description="Disordered" evidence="1">
    <location>
        <begin position="1"/>
        <end position="67"/>
    </location>
</feature>
<dbReference type="EMBL" id="ML996705">
    <property type="protein sequence ID" value="KAF2396903.1"/>
    <property type="molecule type" value="Genomic_DNA"/>
</dbReference>
<gene>
    <name evidence="2" type="ORF">EJ06DRAFT_559537</name>
</gene>
<accession>A0A6G1HLG5</accession>
<sequence>MSKHTITERHTSYGRGGAGNLRRRTEIRESIEALSVMNSPTPTPRTSMDCKPRSRASSLWSTSTGSGRRSIRDVVSGLLRREKAEGVLSDSASESASEIPLENASESALETASVTA</sequence>
<protein>
    <submittedName>
        <fullName evidence="2">Uncharacterized protein</fullName>
    </submittedName>
</protein>
<organism evidence="2 3">
    <name type="scientific">Trichodelitschia bisporula</name>
    <dbReference type="NCBI Taxonomy" id="703511"/>
    <lineage>
        <taxon>Eukaryota</taxon>
        <taxon>Fungi</taxon>
        <taxon>Dikarya</taxon>
        <taxon>Ascomycota</taxon>
        <taxon>Pezizomycotina</taxon>
        <taxon>Dothideomycetes</taxon>
        <taxon>Dothideomycetes incertae sedis</taxon>
        <taxon>Phaeotrichales</taxon>
        <taxon>Phaeotrichaceae</taxon>
        <taxon>Trichodelitschia</taxon>
    </lineage>
</organism>
<dbReference type="OrthoDB" id="3945379at2759"/>
<reference evidence="2" key="1">
    <citation type="journal article" date="2020" name="Stud. Mycol.">
        <title>101 Dothideomycetes genomes: a test case for predicting lifestyles and emergence of pathogens.</title>
        <authorList>
            <person name="Haridas S."/>
            <person name="Albert R."/>
            <person name="Binder M."/>
            <person name="Bloem J."/>
            <person name="Labutti K."/>
            <person name="Salamov A."/>
            <person name="Andreopoulos B."/>
            <person name="Baker S."/>
            <person name="Barry K."/>
            <person name="Bills G."/>
            <person name="Bluhm B."/>
            <person name="Cannon C."/>
            <person name="Castanera R."/>
            <person name="Culley D."/>
            <person name="Daum C."/>
            <person name="Ezra D."/>
            <person name="Gonzalez J."/>
            <person name="Henrissat B."/>
            <person name="Kuo A."/>
            <person name="Liang C."/>
            <person name="Lipzen A."/>
            <person name="Lutzoni F."/>
            <person name="Magnuson J."/>
            <person name="Mondo S."/>
            <person name="Nolan M."/>
            <person name="Ohm R."/>
            <person name="Pangilinan J."/>
            <person name="Park H.-J."/>
            <person name="Ramirez L."/>
            <person name="Alfaro M."/>
            <person name="Sun H."/>
            <person name="Tritt A."/>
            <person name="Yoshinaga Y."/>
            <person name="Zwiers L.-H."/>
            <person name="Turgeon B."/>
            <person name="Goodwin S."/>
            <person name="Spatafora J."/>
            <person name="Crous P."/>
            <person name="Grigoriev I."/>
        </authorList>
    </citation>
    <scope>NUCLEOTIDE SEQUENCE</scope>
    <source>
        <strain evidence="2">CBS 262.69</strain>
    </source>
</reference>
<evidence type="ECO:0000313" key="2">
    <source>
        <dbReference type="EMBL" id="KAF2396903.1"/>
    </source>
</evidence>